<organism evidence="10 11">
    <name type="scientific">Candidatus Wolfebacteria bacterium GW2011_GWE2_44_13</name>
    <dbReference type="NCBI Taxonomy" id="1619017"/>
    <lineage>
        <taxon>Bacteria</taxon>
        <taxon>Candidatus Wolfeibacteriota</taxon>
    </lineage>
</organism>
<feature type="domain" description="MacB-like periplasmic core" evidence="9">
    <location>
        <begin position="21"/>
        <end position="246"/>
    </location>
</feature>
<evidence type="ECO:0000256" key="2">
    <source>
        <dbReference type="ARBA" id="ARBA00022475"/>
    </source>
</evidence>
<dbReference type="PANTHER" id="PTHR30572:SF4">
    <property type="entry name" value="ABC TRANSPORTER PERMEASE YTRF"/>
    <property type="match status" value="1"/>
</dbReference>
<dbReference type="GO" id="GO:0022857">
    <property type="term" value="F:transmembrane transporter activity"/>
    <property type="evidence" value="ECO:0007669"/>
    <property type="project" value="TreeGrafter"/>
</dbReference>
<dbReference type="PATRIC" id="fig|1619017.3.peg.216"/>
<feature type="transmembrane region" description="Helical" evidence="7">
    <location>
        <begin position="368"/>
        <end position="390"/>
    </location>
</feature>
<feature type="domain" description="ABC3 transporter permease C-terminal" evidence="8">
    <location>
        <begin position="287"/>
        <end position="400"/>
    </location>
</feature>
<evidence type="ECO:0000256" key="7">
    <source>
        <dbReference type="SAM" id="Phobius"/>
    </source>
</evidence>
<dbReference type="InterPro" id="IPR003838">
    <property type="entry name" value="ABC3_permease_C"/>
</dbReference>
<feature type="transmembrane region" description="Helical" evidence="7">
    <location>
        <begin position="332"/>
        <end position="356"/>
    </location>
</feature>
<comment type="similarity">
    <text evidence="6">Belongs to the ABC-4 integral membrane protein family.</text>
</comment>
<dbReference type="InterPro" id="IPR050250">
    <property type="entry name" value="Macrolide_Exporter_MacB"/>
</dbReference>
<dbReference type="Pfam" id="PF02687">
    <property type="entry name" value="FtsX"/>
    <property type="match status" value="1"/>
</dbReference>
<evidence type="ECO:0000313" key="10">
    <source>
        <dbReference type="EMBL" id="KKT43617.1"/>
    </source>
</evidence>
<accession>A0A0G1JI20</accession>
<evidence type="ECO:0000259" key="8">
    <source>
        <dbReference type="Pfam" id="PF02687"/>
    </source>
</evidence>
<comment type="caution">
    <text evidence="10">The sequence shown here is derived from an EMBL/GenBank/DDBJ whole genome shotgun (WGS) entry which is preliminary data.</text>
</comment>
<evidence type="ECO:0000256" key="1">
    <source>
        <dbReference type="ARBA" id="ARBA00004651"/>
    </source>
</evidence>
<protein>
    <submittedName>
        <fullName evidence="10">ABC transporter, permease protein</fullName>
    </submittedName>
</protein>
<keyword evidence="3 7" id="KW-0812">Transmembrane</keyword>
<dbReference type="PANTHER" id="PTHR30572">
    <property type="entry name" value="MEMBRANE COMPONENT OF TRANSPORTER-RELATED"/>
    <property type="match status" value="1"/>
</dbReference>
<reference evidence="10 11" key="1">
    <citation type="journal article" date="2015" name="Nature">
        <title>rRNA introns, odd ribosomes, and small enigmatic genomes across a large radiation of phyla.</title>
        <authorList>
            <person name="Brown C.T."/>
            <person name="Hug L.A."/>
            <person name="Thomas B.C."/>
            <person name="Sharon I."/>
            <person name="Castelle C.J."/>
            <person name="Singh A."/>
            <person name="Wilkins M.J."/>
            <person name="Williams K.H."/>
            <person name="Banfield J.F."/>
        </authorList>
    </citation>
    <scope>NUCLEOTIDE SEQUENCE [LARGE SCALE GENOMIC DNA]</scope>
</reference>
<gene>
    <name evidence="10" type="ORF">UW32_C0001G0209</name>
</gene>
<dbReference type="AlphaFoldDB" id="A0A0G1JI20"/>
<feature type="transmembrane region" description="Helical" evidence="7">
    <location>
        <begin position="23"/>
        <end position="45"/>
    </location>
</feature>
<keyword evidence="4 7" id="KW-1133">Transmembrane helix</keyword>
<dbReference type="GO" id="GO:0005886">
    <property type="term" value="C:plasma membrane"/>
    <property type="evidence" value="ECO:0007669"/>
    <property type="project" value="UniProtKB-SubCell"/>
</dbReference>
<sequence>MTTADIFEETIAALSGNKVRSGLTMLGIVIGISSVIAMVAIGQGAQGSIQSSIQSIGSNLVLVMPGQQRGAGMQVSTGRGSARSLTQDDADAIGAEVALAQAVAPEISSRYQITSKGKNTNTSVVGTTAAYPSVRNVEIEQGSFITEQNIRSLSKVAVLGPITRDDLFGEDADAIGQTIRIKNIEFKVIGVTKEKGGSGFSNPDDTIFVPLSSAQRFLAGDTYVTTISVQAESADAMTEIQQQITDLLLARHNIADATLADFSIMNQADIISTASSVTQTFTILLAAIAGISLVVGGIGIMNMMLTTVTERTREIGLRKAIGAKRKDISAQFLVEAVLLTFIGGSIGIFLGWAVSFGVSYFNLVQTQVTLSSVLLAFGVSAGIGIVFGYYPARRAASLNPIEALRYE</sequence>
<dbReference type="InterPro" id="IPR025857">
    <property type="entry name" value="MacB_PCD"/>
</dbReference>
<evidence type="ECO:0000259" key="9">
    <source>
        <dbReference type="Pfam" id="PF12704"/>
    </source>
</evidence>
<dbReference type="EMBL" id="LCHW01000001">
    <property type="protein sequence ID" value="KKT43617.1"/>
    <property type="molecule type" value="Genomic_DNA"/>
</dbReference>
<dbReference type="Proteomes" id="UP000034051">
    <property type="component" value="Unassembled WGS sequence"/>
</dbReference>
<name>A0A0G1JI20_9BACT</name>
<dbReference type="Pfam" id="PF12704">
    <property type="entry name" value="MacB_PCD"/>
    <property type="match status" value="1"/>
</dbReference>
<evidence type="ECO:0000256" key="6">
    <source>
        <dbReference type="ARBA" id="ARBA00038076"/>
    </source>
</evidence>
<evidence type="ECO:0000256" key="4">
    <source>
        <dbReference type="ARBA" id="ARBA00022989"/>
    </source>
</evidence>
<evidence type="ECO:0000256" key="5">
    <source>
        <dbReference type="ARBA" id="ARBA00023136"/>
    </source>
</evidence>
<feature type="transmembrane region" description="Helical" evidence="7">
    <location>
        <begin position="281"/>
        <end position="305"/>
    </location>
</feature>
<keyword evidence="5 7" id="KW-0472">Membrane</keyword>
<proteinExistence type="inferred from homology"/>
<evidence type="ECO:0000313" key="11">
    <source>
        <dbReference type="Proteomes" id="UP000034051"/>
    </source>
</evidence>
<comment type="subcellular location">
    <subcellularLocation>
        <location evidence="1">Cell membrane</location>
        <topology evidence="1">Multi-pass membrane protein</topology>
    </subcellularLocation>
</comment>
<evidence type="ECO:0000256" key="3">
    <source>
        <dbReference type="ARBA" id="ARBA00022692"/>
    </source>
</evidence>
<keyword evidence="2" id="KW-1003">Cell membrane</keyword>